<dbReference type="STRING" id="225324.SAMN02745126_06347"/>
<feature type="chain" id="PRO_5013363922" evidence="2">
    <location>
        <begin position="24"/>
        <end position="122"/>
    </location>
</feature>
<evidence type="ECO:0000313" key="4">
    <source>
        <dbReference type="Proteomes" id="UP000190092"/>
    </source>
</evidence>
<accession>A0A1T4TJJ9</accession>
<evidence type="ECO:0000256" key="2">
    <source>
        <dbReference type="SAM" id="SignalP"/>
    </source>
</evidence>
<protein>
    <submittedName>
        <fullName evidence="3">Uncharacterized protein</fullName>
    </submittedName>
</protein>
<proteinExistence type="predicted"/>
<gene>
    <name evidence="3" type="ORF">SAMN02745126_06347</name>
</gene>
<dbReference type="Proteomes" id="UP000190092">
    <property type="component" value="Unassembled WGS sequence"/>
</dbReference>
<sequence length="122" mass="12606">MRRSVIIAGTLCLALIASGCATGVSRPLGKCSSTADRRPLNPQRWPGGLKQVQGLVAEGEVRQAPAPVASPARPAARPASRAVILEPVPPPRSLEINPTTPTSDQRAEKPAGAQIVEVACNG</sequence>
<dbReference type="EMBL" id="FUWJ01000019">
    <property type="protein sequence ID" value="SKA40409.1"/>
    <property type="molecule type" value="Genomic_DNA"/>
</dbReference>
<name>A0A1T4TJJ9_9HYPH</name>
<feature type="signal peptide" evidence="2">
    <location>
        <begin position="1"/>
        <end position="23"/>
    </location>
</feature>
<reference evidence="4" key="1">
    <citation type="submission" date="2017-02" db="EMBL/GenBank/DDBJ databases">
        <authorList>
            <person name="Varghese N."/>
            <person name="Submissions S."/>
        </authorList>
    </citation>
    <scope>NUCLEOTIDE SEQUENCE [LARGE SCALE GENOMIC DNA]</scope>
    <source>
        <strain evidence="4">ATCC 27094</strain>
    </source>
</reference>
<dbReference type="PROSITE" id="PS51257">
    <property type="entry name" value="PROKAR_LIPOPROTEIN"/>
    <property type="match status" value="1"/>
</dbReference>
<dbReference type="RefSeq" id="WP_085938081.1">
    <property type="nucleotide sequence ID" value="NZ_FUWJ01000019.1"/>
</dbReference>
<feature type="region of interest" description="Disordered" evidence="1">
    <location>
        <begin position="87"/>
        <end position="113"/>
    </location>
</feature>
<evidence type="ECO:0000256" key="1">
    <source>
        <dbReference type="SAM" id="MobiDB-lite"/>
    </source>
</evidence>
<evidence type="ECO:0000313" key="3">
    <source>
        <dbReference type="EMBL" id="SKA40409.1"/>
    </source>
</evidence>
<organism evidence="3 4">
    <name type="scientific">Enhydrobacter aerosaccus</name>
    <dbReference type="NCBI Taxonomy" id="225324"/>
    <lineage>
        <taxon>Bacteria</taxon>
        <taxon>Pseudomonadati</taxon>
        <taxon>Pseudomonadota</taxon>
        <taxon>Alphaproteobacteria</taxon>
        <taxon>Hyphomicrobiales</taxon>
        <taxon>Enhydrobacter</taxon>
    </lineage>
</organism>
<keyword evidence="2" id="KW-0732">Signal</keyword>
<keyword evidence="4" id="KW-1185">Reference proteome</keyword>
<feature type="region of interest" description="Disordered" evidence="1">
    <location>
        <begin position="27"/>
        <end position="47"/>
    </location>
</feature>
<dbReference type="AlphaFoldDB" id="A0A1T4TJJ9"/>